<protein>
    <submittedName>
        <fullName evidence="6">Class I tRNA ligase family protein</fullName>
    </submittedName>
</protein>
<keyword evidence="5" id="KW-0030">Aminoacyl-tRNA synthetase</keyword>
<evidence type="ECO:0000256" key="5">
    <source>
        <dbReference type="ARBA" id="ARBA00023146"/>
    </source>
</evidence>
<keyword evidence="2" id="KW-0547">Nucleotide-binding</keyword>
<keyword evidence="1 6" id="KW-0436">Ligase</keyword>
<feature type="non-terminal residue" evidence="6">
    <location>
        <position position="1"/>
    </location>
</feature>
<accession>A0ABU2SZE3</accession>
<proteinExistence type="predicted"/>
<comment type="caution">
    <text evidence="6">The sequence shown here is derived from an EMBL/GenBank/DDBJ whole genome shotgun (WGS) entry which is preliminary data.</text>
</comment>
<feature type="non-terminal residue" evidence="6">
    <location>
        <position position="86"/>
    </location>
</feature>
<evidence type="ECO:0000313" key="7">
    <source>
        <dbReference type="Proteomes" id="UP001180531"/>
    </source>
</evidence>
<dbReference type="PANTHER" id="PTHR42780">
    <property type="entry name" value="SOLEUCYL-TRNA SYNTHETASE"/>
    <property type="match status" value="1"/>
</dbReference>
<organism evidence="6 7">
    <name type="scientific">Streptomyces hesseae</name>
    <dbReference type="NCBI Taxonomy" id="3075519"/>
    <lineage>
        <taxon>Bacteria</taxon>
        <taxon>Bacillati</taxon>
        <taxon>Actinomycetota</taxon>
        <taxon>Actinomycetes</taxon>
        <taxon>Kitasatosporales</taxon>
        <taxon>Streptomycetaceae</taxon>
        <taxon>Streptomyces</taxon>
    </lineage>
</organism>
<sequence>AYGLPVVNPVRPDGTFEESLGLVGGLFFKKADEKLVADLTERSLLFRHVAYEHRYPHCWRCHTALLYYAPPSWYLRTTASTDRLLQ</sequence>
<keyword evidence="4" id="KW-0648">Protein biosynthesis</keyword>
<gene>
    <name evidence="6" type="ORF">RM609_34355</name>
</gene>
<name>A0ABU2SZE3_9ACTN</name>
<keyword evidence="3" id="KW-0067">ATP-binding</keyword>
<dbReference type="PANTHER" id="PTHR42780:SF1">
    <property type="entry name" value="ISOLEUCINE--TRNA LIGASE, CYTOPLASMIC"/>
    <property type="match status" value="1"/>
</dbReference>
<dbReference type="Gene3D" id="3.90.740.10">
    <property type="entry name" value="Valyl/Leucyl/Isoleucyl-tRNA synthetase, editing domain"/>
    <property type="match status" value="1"/>
</dbReference>
<dbReference type="EMBL" id="JAVRFI010000097">
    <property type="protein sequence ID" value="MDT0454113.1"/>
    <property type="molecule type" value="Genomic_DNA"/>
</dbReference>
<dbReference type="Proteomes" id="UP001180531">
    <property type="component" value="Unassembled WGS sequence"/>
</dbReference>
<evidence type="ECO:0000256" key="1">
    <source>
        <dbReference type="ARBA" id="ARBA00022598"/>
    </source>
</evidence>
<reference evidence="6" key="1">
    <citation type="submission" date="2024-05" db="EMBL/GenBank/DDBJ databases">
        <title>30 novel species of actinomycetes from the DSMZ collection.</title>
        <authorList>
            <person name="Nouioui I."/>
        </authorList>
    </citation>
    <scope>NUCLEOTIDE SEQUENCE</scope>
    <source>
        <strain evidence="6">DSM 40473</strain>
    </source>
</reference>
<dbReference type="SUPFAM" id="SSF50677">
    <property type="entry name" value="ValRS/IleRS/LeuRS editing domain"/>
    <property type="match status" value="1"/>
</dbReference>
<evidence type="ECO:0000256" key="4">
    <source>
        <dbReference type="ARBA" id="ARBA00022917"/>
    </source>
</evidence>
<keyword evidence="7" id="KW-1185">Reference proteome</keyword>
<dbReference type="SUPFAM" id="SSF52374">
    <property type="entry name" value="Nucleotidylyl transferase"/>
    <property type="match status" value="1"/>
</dbReference>
<evidence type="ECO:0000256" key="3">
    <source>
        <dbReference type="ARBA" id="ARBA00022840"/>
    </source>
</evidence>
<evidence type="ECO:0000256" key="2">
    <source>
        <dbReference type="ARBA" id="ARBA00022741"/>
    </source>
</evidence>
<dbReference type="InterPro" id="IPR023586">
    <property type="entry name" value="Ile-tRNA-ligase_type2"/>
</dbReference>
<dbReference type="GO" id="GO:0016874">
    <property type="term" value="F:ligase activity"/>
    <property type="evidence" value="ECO:0007669"/>
    <property type="project" value="UniProtKB-KW"/>
</dbReference>
<evidence type="ECO:0000313" key="6">
    <source>
        <dbReference type="EMBL" id="MDT0454113.1"/>
    </source>
</evidence>
<dbReference type="InterPro" id="IPR009008">
    <property type="entry name" value="Val/Leu/Ile-tRNA-synth_edit"/>
</dbReference>
<dbReference type="RefSeq" id="WP_311616609.1">
    <property type="nucleotide sequence ID" value="NZ_JAVRFI010000097.1"/>
</dbReference>